<proteinExistence type="predicted"/>
<dbReference type="Proteomes" id="UP000027395">
    <property type="component" value="Chromosome"/>
</dbReference>
<dbReference type="SUPFAM" id="SSF51735">
    <property type="entry name" value="NAD(P)-binding Rossmann-fold domains"/>
    <property type="match status" value="1"/>
</dbReference>
<dbReference type="InterPro" id="IPR006140">
    <property type="entry name" value="D-isomer_DH_NAD-bd"/>
</dbReference>
<dbReference type="AlphaFoldDB" id="A0A073CMX4"/>
<dbReference type="PANTHER" id="PTHR43333:SF1">
    <property type="entry name" value="D-ISOMER SPECIFIC 2-HYDROXYACID DEHYDROGENASE NAD-BINDING DOMAIN-CONTAINING PROTEIN"/>
    <property type="match status" value="1"/>
</dbReference>
<evidence type="ECO:0000256" key="1">
    <source>
        <dbReference type="ARBA" id="ARBA00023002"/>
    </source>
</evidence>
<keyword evidence="1 4" id="KW-0560">Oxidoreductase</keyword>
<dbReference type="SUPFAM" id="SSF52283">
    <property type="entry name" value="Formate/glycerate dehydrogenase catalytic domain-like"/>
    <property type="match status" value="1"/>
</dbReference>
<name>A0A073CMX4_PLAA1</name>
<evidence type="ECO:0000259" key="3">
    <source>
        <dbReference type="Pfam" id="PF02826"/>
    </source>
</evidence>
<dbReference type="InterPro" id="IPR036291">
    <property type="entry name" value="NAD(P)-bd_dom_sf"/>
</dbReference>
<dbReference type="eggNOG" id="COG0111">
    <property type="taxonomic scope" value="Bacteria"/>
</dbReference>
<dbReference type="EC" id="1.1.1.79" evidence="4"/>
<dbReference type="RefSeq" id="WP_042156711.1">
    <property type="nucleotide sequence ID" value="NZ_CM002803.1"/>
</dbReference>
<dbReference type="Gene3D" id="3.40.50.720">
    <property type="entry name" value="NAD(P)-binding Rossmann-like Domain"/>
    <property type="match status" value="2"/>
</dbReference>
<sequence>MTLLLLGEFEDTQVWISAIKTHQPDLKIEVYPDVDNLADIDAVLVWMHPLGVIEKFPNLKVIISTGAGVDHILRDPNLPANIPIVRLVDESLTSQMSEYILLAILQFHRQFADYKIQQNQQLWRGLSPRNTENCTVGILGLGVLGSDIAQKLNILGFSVRGWSRTPKILDNINCFSGETQLNLFLSECSVLVCLLPLTPETEGILNQKTFAALPQGAYLINVARGKHLVEEDLLTALTSGQLSGACLDVFPIEPLPENHPFWRHPQIIVTPHIAAKTIPTCVAPQIITAMQNSQEGLILNNTIDLSKGY</sequence>
<dbReference type="PROSITE" id="PS00671">
    <property type="entry name" value="D_2_HYDROXYACID_DH_3"/>
    <property type="match status" value="1"/>
</dbReference>
<dbReference type="PANTHER" id="PTHR43333">
    <property type="entry name" value="2-HACID_DH_C DOMAIN-CONTAINING PROTEIN"/>
    <property type="match status" value="1"/>
</dbReference>
<dbReference type="EMBL" id="CM002803">
    <property type="protein sequence ID" value="KEI69108.1"/>
    <property type="molecule type" value="Genomic_DNA"/>
</dbReference>
<dbReference type="GeneID" id="77286143"/>
<feature type="domain" description="D-isomer specific 2-hydroxyacid dehydrogenase NAD-binding" evidence="3">
    <location>
        <begin position="103"/>
        <end position="274"/>
    </location>
</feature>
<keyword evidence="5" id="KW-1185">Reference proteome</keyword>
<dbReference type="HOGENOM" id="CLU_019796_1_0_3"/>
<accession>A0A073CMX4</accession>
<dbReference type="GO" id="GO:0030267">
    <property type="term" value="F:glyoxylate reductase (NADPH) activity"/>
    <property type="evidence" value="ECO:0007669"/>
    <property type="project" value="UniProtKB-EC"/>
</dbReference>
<organism evidence="4 5">
    <name type="scientific">Planktothrix agardhii (strain NIVA-CYA 126/8)</name>
    <dbReference type="NCBI Taxonomy" id="388467"/>
    <lineage>
        <taxon>Bacteria</taxon>
        <taxon>Bacillati</taxon>
        <taxon>Cyanobacteriota</taxon>
        <taxon>Cyanophyceae</taxon>
        <taxon>Oscillatoriophycideae</taxon>
        <taxon>Oscillatoriales</taxon>
        <taxon>Microcoleaceae</taxon>
        <taxon>Planktothrix</taxon>
    </lineage>
</organism>
<dbReference type="CDD" id="cd12164">
    <property type="entry name" value="GDH_like_2"/>
    <property type="match status" value="1"/>
</dbReference>
<gene>
    <name evidence="4" type="ORF">A19Y_4459</name>
</gene>
<evidence type="ECO:0000313" key="5">
    <source>
        <dbReference type="Proteomes" id="UP000027395"/>
    </source>
</evidence>
<protein>
    <submittedName>
        <fullName evidence="4">Phosphoglycerate dehydrogenase</fullName>
        <ecNumber evidence="4">1.1.1.79</ecNumber>
    </submittedName>
</protein>
<keyword evidence="2" id="KW-0520">NAD</keyword>
<dbReference type="Pfam" id="PF02826">
    <property type="entry name" value="2-Hacid_dh_C"/>
    <property type="match status" value="1"/>
</dbReference>
<reference evidence="4 5" key="1">
    <citation type="journal article" date="2014" name="Appl. Environ. Microbiol.">
        <title>Elucidation of insertion elements encoded on plasmids and in vitro construction of shuttle vectors from the toxic cyanobacterium Planktothrix.</title>
        <authorList>
            <person name="Christiansen G."/>
            <person name="Goesmann A."/>
            <person name="Kurmayer R."/>
        </authorList>
    </citation>
    <scope>NUCLEOTIDE SEQUENCE [LARGE SCALE GENOMIC DNA]</scope>
    <source>
        <strain evidence="4 5">NIVA-CYA 126/8</strain>
    </source>
</reference>
<dbReference type="STRING" id="388467.A19Y_4459"/>
<evidence type="ECO:0000313" key="4">
    <source>
        <dbReference type="EMBL" id="KEI69108.1"/>
    </source>
</evidence>
<evidence type="ECO:0000256" key="2">
    <source>
        <dbReference type="ARBA" id="ARBA00023027"/>
    </source>
</evidence>
<dbReference type="PATRIC" id="fig|388467.6.peg.4398"/>
<dbReference type="InterPro" id="IPR029753">
    <property type="entry name" value="D-isomer_DH_CS"/>
</dbReference>
<dbReference type="GO" id="GO:0051287">
    <property type="term" value="F:NAD binding"/>
    <property type="evidence" value="ECO:0007669"/>
    <property type="project" value="InterPro"/>
</dbReference>